<gene>
    <name evidence="2" type="ORF">MNOR_LOCUS38662</name>
</gene>
<accession>A0AAV2SMR7</accession>
<sequence>MAHNEEWNQHGVPNDLQDIPYYKISKKSEVVNDLAINELQFKLDFEDPRHMIRRKYIGRMKCMKETKSMILVGGTGVGKSSLINTLVNKIYGVQFEDDFRLRVTEKECRRKSSAVSQTEWITVYQFFHMPGMSIDYNLVIIDTPGLNDTTGLECDRLVFDRLGHLLKIRKYSIDELNFIGMVTPASATRLTSAQRYIYDGCMKMFGNDVKDIIHIMATFSDGSPPQIEAVLNAGGVYYTQVHTIQNSSIYVSNNASNKIRYNFNQMCFKFLNESMETLLSDLQCSIGKSLTRTVQTLEHRQILQCKVAIMETKFLKQLNEVGNLHLQEETNNNQEPTTLFGLQSK</sequence>
<keyword evidence="3" id="KW-1185">Reference proteome</keyword>
<feature type="non-terminal residue" evidence="2">
    <location>
        <position position="345"/>
    </location>
</feature>
<dbReference type="Proteomes" id="UP001497623">
    <property type="component" value="Unassembled WGS sequence"/>
</dbReference>
<dbReference type="PANTHER" id="PTHR32046:SF11">
    <property type="entry name" value="IMMUNE-ASSOCIATED NUCLEOTIDE-BINDING PROTEIN 10-LIKE"/>
    <property type="match status" value="1"/>
</dbReference>
<protein>
    <recommendedName>
        <fullName evidence="1">G domain-containing protein</fullName>
    </recommendedName>
</protein>
<feature type="domain" description="G" evidence="1">
    <location>
        <begin position="69"/>
        <end position="147"/>
    </location>
</feature>
<evidence type="ECO:0000259" key="1">
    <source>
        <dbReference type="Pfam" id="PF01926"/>
    </source>
</evidence>
<dbReference type="Gene3D" id="3.40.50.300">
    <property type="entry name" value="P-loop containing nucleotide triphosphate hydrolases"/>
    <property type="match status" value="1"/>
</dbReference>
<dbReference type="InterPro" id="IPR027417">
    <property type="entry name" value="P-loop_NTPase"/>
</dbReference>
<dbReference type="AlphaFoldDB" id="A0AAV2SMR7"/>
<evidence type="ECO:0000313" key="2">
    <source>
        <dbReference type="EMBL" id="CAL4214783.1"/>
    </source>
</evidence>
<dbReference type="Pfam" id="PF01926">
    <property type="entry name" value="MMR_HSR1"/>
    <property type="match status" value="1"/>
</dbReference>
<dbReference type="EMBL" id="CAXKWB010090417">
    <property type="protein sequence ID" value="CAL4214783.1"/>
    <property type="molecule type" value="Genomic_DNA"/>
</dbReference>
<proteinExistence type="predicted"/>
<name>A0AAV2SMR7_MEGNR</name>
<evidence type="ECO:0000313" key="3">
    <source>
        <dbReference type="Proteomes" id="UP001497623"/>
    </source>
</evidence>
<dbReference type="SUPFAM" id="SSF52540">
    <property type="entry name" value="P-loop containing nucleoside triphosphate hydrolases"/>
    <property type="match status" value="1"/>
</dbReference>
<dbReference type="PANTHER" id="PTHR32046">
    <property type="entry name" value="G DOMAIN-CONTAINING PROTEIN"/>
    <property type="match status" value="1"/>
</dbReference>
<dbReference type="InterPro" id="IPR006073">
    <property type="entry name" value="GTP-bd"/>
</dbReference>
<organism evidence="2 3">
    <name type="scientific">Meganyctiphanes norvegica</name>
    <name type="common">Northern krill</name>
    <name type="synonym">Thysanopoda norvegica</name>
    <dbReference type="NCBI Taxonomy" id="48144"/>
    <lineage>
        <taxon>Eukaryota</taxon>
        <taxon>Metazoa</taxon>
        <taxon>Ecdysozoa</taxon>
        <taxon>Arthropoda</taxon>
        <taxon>Crustacea</taxon>
        <taxon>Multicrustacea</taxon>
        <taxon>Malacostraca</taxon>
        <taxon>Eumalacostraca</taxon>
        <taxon>Eucarida</taxon>
        <taxon>Euphausiacea</taxon>
        <taxon>Euphausiidae</taxon>
        <taxon>Meganyctiphanes</taxon>
    </lineage>
</organism>
<dbReference type="CDD" id="cd00882">
    <property type="entry name" value="Ras_like_GTPase"/>
    <property type="match status" value="1"/>
</dbReference>
<reference evidence="2 3" key="1">
    <citation type="submission" date="2024-05" db="EMBL/GenBank/DDBJ databases">
        <authorList>
            <person name="Wallberg A."/>
        </authorList>
    </citation>
    <scope>NUCLEOTIDE SEQUENCE [LARGE SCALE GENOMIC DNA]</scope>
</reference>
<dbReference type="GO" id="GO:0005525">
    <property type="term" value="F:GTP binding"/>
    <property type="evidence" value="ECO:0007669"/>
    <property type="project" value="InterPro"/>
</dbReference>
<comment type="caution">
    <text evidence="2">The sequence shown here is derived from an EMBL/GenBank/DDBJ whole genome shotgun (WGS) entry which is preliminary data.</text>
</comment>